<organism evidence="1 2">
    <name type="scientific">Multifurca ochricompacta</name>
    <dbReference type="NCBI Taxonomy" id="376703"/>
    <lineage>
        <taxon>Eukaryota</taxon>
        <taxon>Fungi</taxon>
        <taxon>Dikarya</taxon>
        <taxon>Basidiomycota</taxon>
        <taxon>Agaricomycotina</taxon>
        <taxon>Agaricomycetes</taxon>
        <taxon>Russulales</taxon>
        <taxon>Russulaceae</taxon>
        <taxon>Multifurca</taxon>
    </lineage>
</organism>
<proteinExistence type="predicted"/>
<accession>A0AAD4M2B6</accession>
<sequence>MGNINHIIRKPIPYLHFIRVFRCFVRLKPTTTYPGFFPLFLTLNPTKIINIKNSRIYGNVNVPVEFKISFRPCCQ</sequence>
<name>A0AAD4M2B6_9AGAM</name>
<evidence type="ECO:0000313" key="2">
    <source>
        <dbReference type="Proteomes" id="UP001203297"/>
    </source>
</evidence>
<evidence type="ECO:0000313" key="1">
    <source>
        <dbReference type="EMBL" id="KAI0299646.1"/>
    </source>
</evidence>
<dbReference type="AlphaFoldDB" id="A0AAD4M2B6"/>
<dbReference type="Proteomes" id="UP001203297">
    <property type="component" value="Unassembled WGS sequence"/>
</dbReference>
<comment type="caution">
    <text evidence="1">The sequence shown here is derived from an EMBL/GenBank/DDBJ whole genome shotgun (WGS) entry which is preliminary data.</text>
</comment>
<dbReference type="EMBL" id="WTXG01000022">
    <property type="protein sequence ID" value="KAI0299646.1"/>
    <property type="molecule type" value="Genomic_DNA"/>
</dbReference>
<keyword evidence="2" id="KW-1185">Reference proteome</keyword>
<reference evidence="1" key="1">
    <citation type="journal article" date="2022" name="New Phytol.">
        <title>Evolutionary transition to the ectomycorrhizal habit in the genomes of a hyperdiverse lineage of mushroom-forming fungi.</title>
        <authorList>
            <person name="Looney B."/>
            <person name="Miyauchi S."/>
            <person name="Morin E."/>
            <person name="Drula E."/>
            <person name="Courty P.E."/>
            <person name="Kohler A."/>
            <person name="Kuo A."/>
            <person name="LaButti K."/>
            <person name="Pangilinan J."/>
            <person name="Lipzen A."/>
            <person name="Riley R."/>
            <person name="Andreopoulos W."/>
            <person name="He G."/>
            <person name="Johnson J."/>
            <person name="Nolan M."/>
            <person name="Tritt A."/>
            <person name="Barry K.W."/>
            <person name="Grigoriev I.V."/>
            <person name="Nagy L.G."/>
            <person name="Hibbett D."/>
            <person name="Henrissat B."/>
            <person name="Matheny P.B."/>
            <person name="Labbe J."/>
            <person name="Martin F.M."/>
        </authorList>
    </citation>
    <scope>NUCLEOTIDE SEQUENCE</scope>
    <source>
        <strain evidence="1">BPL690</strain>
    </source>
</reference>
<protein>
    <submittedName>
        <fullName evidence="1">Uncharacterized protein</fullName>
    </submittedName>
</protein>
<gene>
    <name evidence="1" type="ORF">B0F90DRAFT_1727394</name>
</gene>